<evidence type="ECO:0000259" key="1">
    <source>
        <dbReference type="Pfam" id="PF02754"/>
    </source>
</evidence>
<proteinExistence type="predicted"/>
<reference evidence="3" key="1">
    <citation type="submission" date="2016-11" db="EMBL/GenBank/DDBJ databases">
        <authorList>
            <person name="Varghese N."/>
            <person name="Submissions S."/>
        </authorList>
    </citation>
    <scope>NUCLEOTIDE SEQUENCE [LARGE SCALE GENOMIC DNA]</scope>
    <source>
        <strain evidence="3">DSM 16219</strain>
    </source>
</reference>
<accession>A0A1M6JAV3</accession>
<gene>
    <name evidence="2" type="ORF">SAMN02745216_01679</name>
</gene>
<dbReference type="Pfam" id="PF02754">
    <property type="entry name" value="CCG"/>
    <property type="match status" value="1"/>
</dbReference>
<dbReference type="InterPro" id="IPR004017">
    <property type="entry name" value="Cys_rich_dom"/>
</dbReference>
<dbReference type="OrthoDB" id="5453974at2"/>
<sequence length="268" mass="30060">MHPLIDKQTVKLIRQTGATFANAPDRKEILEQHGLPCDQKAENVIVTGCQILPAMPKVLQALAWVFDRAGFSYTFLSEEYCCGNNLYRPAIKAKDQEALAECQDLSRTFVEQNINKARQLGASRLVIFCSPCYPIYKHAFPDENIVFYPTAIEECLPPLERNMAIDYYAGCYRLHKKFAPVPMDLKGVSKCFSKIKGLGVHSISAPQCCYKPEGAAHMMNSVQTQTMVHVCTGCYFQALMNAPKDQKAPLNILMLPEFIDNVLQEAKS</sequence>
<dbReference type="STRING" id="1121393.SAMN02745216_01679"/>
<protein>
    <submittedName>
        <fullName evidence="2">Cysteine-rich domain-containing protein</fullName>
    </submittedName>
</protein>
<evidence type="ECO:0000313" key="3">
    <source>
        <dbReference type="Proteomes" id="UP000183994"/>
    </source>
</evidence>
<keyword evidence="3" id="KW-1185">Reference proteome</keyword>
<dbReference type="GO" id="GO:0016491">
    <property type="term" value="F:oxidoreductase activity"/>
    <property type="evidence" value="ECO:0007669"/>
    <property type="project" value="UniProtKB-ARBA"/>
</dbReference>
<evidence type="ECO:0000313" key="2">
    <source>
        <dbReference type="EMBL" id="SHJ43814.1"/>
    </source>
</evidence>
<organism evidence="2 3">
    <name type="scientific">Desulfatibacillum alkenivorans DSM 16219</name>
    <dbReference type="NCBI Taxonomy" id="1121393"/>
    <lineage>
        <taxon>Bacteria</taxon>
        <taxon>Pseudomonadati</taxon>
        <taxon>Thermodesulfobacteriota</taxon>
        <taxon>Desulfobacteria</taxon>
        <taxon>Desulfobacterales</taxon>
        <taxon>Desulfatibacillaceae</taxon>
        <taxon>Desulfatibacillum</taxon>
    </lineage>
</organism>
<dbReference type="RefSeq" id="WP_073474873.1">
    <property type="nucleotide sequence ID" value="NZ_FQZU01000007.1"/>
</dbReference>
<dbReference type="AlphaFoldDB" id="A0A1M6JAV3"/>
<dbReference type="Proteomes" id="UP000183994">
    <property type="component" value="Unassembled WGS sequence"/>
</dbReference>
<dbReference type="EMBL" id="FQZU01000007">
    <property type="protein sequence ID" value="SHJ43814.1"/>
    <property type="molecule type" value="Genomic_DNA"/>
</dbReference>
<feature type="domain" description="Cysteine-rich" evidence="1">
    <location>
        <begin position="47"/>
        <end position="133"/>
    </location>
</feature>
<name>A0A1M6JAV3_9BACT</name>